<feature type="domain" description="Methyltransferase FkbM" evidence="1">
    <location>
        <begin position="73"/>
        <end position="238"/>
    </location>
</feature>
<dbReference type="RefSeq" id="WP_134757094.1">
    <property type="nucleotide sequence ID" value="NZ_MYFO02000009.1"/>
</dbReference>
<dbReference type="EMBL" id="MYFO01000047">
    <property type="protein sequence ID" value="TFE83539.1"/>
    <property type="molecule type" value="Genomic_DNA"/>
</dbReference>
<keyword evidence="3" id="KW-1185">Reference proteome</keyword>
<dbReference type="InterPro" id="IPR006342">
    <property type="entry name" value="FkbM_mtfrase"/>
</dbReference>
<protein>
    <recommendedName>
        <fullName evidence="1">Methyltransferase FkbM domain-containing protein</fullName>
    </recommendedName>
</protein>
<gene>
    <name evidence="2" type="ORF">B5M42_22710</name>
</gene>
<dbReference type="PANTHER" id="PTHR34203:SF15">
    <property type="entry name" value="SLL1173 PROTEIN"/>
    <property type="match status" value="1"/>
</dbReference>
<dbReference type="InterPro" id="IPR052514">
    <property type="entry name" value="SAM-dependent_MTase"/>
</dbReference>
<dbReference type="AlphaFoldDB" id="A0A4Y8PRM6"/>
<dbReference type="Gene3D" id="3.40.50.150">
    <property type="entry name" value="Vaccinia Virus protein VP39"/>
    <property type="match status" value="1"/>
</dbReference>
<evidence type="ECO:0000313" key="2">
    <source>
        <dbReference type="EMBL" id="TFE83539.1"/>
    </source>
</evidence>
<dbReference type="NCBIfam" id="TIGR01444">
    <property type="entry name" value="fkbM_fam"/>
    <property type="match status" value="1"/>
</dbReference>
<dbReference type="PANTHER" id="PTHR34203">
    <property type="entry name" value="METHYLTRANSFERASE, FKBM FAMILY PROTEIN"/>
    <property type="match status" value="1"/>
</dbReference>
<sequence length="272" mass="30787">MAISELRWLRRLVLPALKRFGPGDMTIAHHYTKEPLRLHGFRHKGYWYYGKKRERETMAGFARLIRPGDTVVEVGGHIGYMSLYFARLAGHTGCVHVFEPGPNNWPYIAGNVAGKRNIVLDRRGVGSACGALTLYLDDLTGQNNSFVPHFEGFAANCRNAYVGQPPVEEARVEVVTLDAYAEAAGVRPDFIKIDVEGFELEVARGMTGLLERDKPALMIEVQRDREKLWELLAARGYRAFRADFSPVRTPEELELNTFFLHPESRQAQALIW</sequence>
<reference evidence="2 3" key="1">
    <citation type="submission" date="2017-03" db="EMBL/GenBank/DDBJ databases">
        <title>Isolation of Levoglucosan Utilizing Bacteria.</title>
        <authorList>
            <person name="Arya A.S."/>
        </authorList>
    </citation>
    <scope>NUCLEOTIDE SEQUENCE [LARGE SCALE GENOMIC DNA]</scope>
    <source>
        <strain evidence="2 3">MEC069</strain>
    </source>
</reference>
<organism evidence="2 3">
    <name type="scientific">Paenibacillus athensensis</name>
    <dbReference type="NCBI Taxonomy" id="1967502"/>
    <lineage>
        <taxon>Bacteria</taxon>
        <taxon>Bacillati</taxon>
        <taxon>Bacillota</taxon>
        <taxon>Bacilli</taxon>
        <taxon>Bacillales</taxon>
        <taxon>Paenibacillaceae</taxon>
        <taxon>Paenibacillus</taxon>
    </lineage>
</organism>
<accession>A0A4Y8PRM6</accession>
<name>A0A4Y8PRM6_9BACL</name>
<dbReference type="InterPro" id="IPR029063">
    <property type="entry name" value="SAM-dependent_MTases_sf"/>
</dbReference>
<comment type="caution">
    <text evidence="2">The sequence shown here is derived from an EMBL/GenBank/DDBJ whole genome shotgun (WGS) entry which is preliminary data.</text>
</comment>
<proteinExistence type="predicted"/>
<evidence type="ECO:0000259" key="1">
    <source>
        <dbReference type="Pfam" id="PF05050"/>
    </source>
</evidence>
<dbReference type="Pfam" id="PF05050">
    <property type="entry name" value="Methyltransf_21"/>
    <property type="match status" value="1"/>
</dbReference>
<dbReference type="Proteomes" id="UP000298246">
    <property type="component" value="Unassembled WGS sequence"/>
</dbReference>
<dbReference type="SUPFAM" id="SSF53335">
    <property type="entry name" value="S-adenosyl-L-methionine-dependent methyltransferases"/>
    <property type="match status" value="1"/>
</dbReference>
<evidence type="ECO:0000313" key="3">
    <source>
        <dbReference type="Proteomes" id="UP000298246"/>
    </source>
</evidence>
<dbReference type="OrthoDB" id="5329963at2"/>